<protein>
    <submittedName>
        <fullName evidence="1">Uncharacterized protein</fullName>
    </submittedName>
</protein>
<organism evidence="1 2">
    <name type="scientific">Amblyomma americanum</name>
    <name type="common">Lone star tick</name>
    <dbReference type="NCBI Taxonomy" id="6943"/>
    <lineage>
        <taxon>Eukaryota</taxon>
        <taxon>Metazoa</taxon>
        <taxon>Ecdysozoa</taxon>
        <taxon>Arthropoda</taxon>
        <taxon>Chelicerata</taxon>
        <taxon>Arachnida</taxon>
        <taxon>Acari</taxon>
        <taxon>Parasitiformes</taxon>
        <taxon>Ixodida</taxon>
        <taxon>Ixodoidea</taxon>
        <taxon>Ixodidae</taxon>
        <taxon>Amblyomminae</taxon>
        <taxon>Amblyomma</taxon>
    </lineage>
</organism>
<comment type="caution">
    <text evidence="1">The sequence shown here is derived from an EMBL/GenBank/DDBJ whole genome shotgun (WGS) entry which is preliminary data.</text>
</comment>
<sequence>MYTRKVVRTPQIVCRTALQCCLSPCLKACMWCVCGMRLRCLSGRKTFAEYNAAAAMNSSVSANSRWWCVPSTWPRTDFDATTATTATTASAPTAGLSISTPGLVQVKKAQFNAKTSQKADKSQKVVPIKSVFIHRLLLQRHVAAPPKKNIPVEEPSLEGTKEVVVAELQLLASDTLSGVTYNTERVMCLLKVTFQDHCQHYVTLCEVISWEKISSRQLCAEAQLRFESTVDELEVRLKKAAQVFSEQQGQDTSLVQISRHLQGSLDHFLITEHLSIGNEFMCVLHYLQQYKLLRLMCIHTRTSLGYMEAPKLRSSL</sequence>
<dbReference type="AlphaFoldDB" id="A0AAQ4FB53"/>
<gene>
    <name evidence="1" type="ORF">V5799_009622</name>
</gene>
<keyword evidence="2" id="KW-1185">Reference proteome</keyword>
<proteinExistence type="predicted"/>
<name>A0AAQ4FB53_AMBAM</name>
<accession>A0AAQ4FB53</accession>
<dbReference type="Proteomes" id="UP001321473">
    <property type="component" value="Unassembled WGS sequence"/>
</dbReference>
<reference evidence="1 2" key="1">
    <citation type="journal article" date="2023" name="Arcadia Sci">
        <title>De novo assembly of a long-read Amblyomma americanum tick genome.</title>
        <authorList>
            <person name="Chou S."/>
            <person name="Poskanzer K.E."/>
            <person name="Rollins M."/>
            <person name="Thuy-Boun P.S."/>
        </authorList>
    </citation>
    <scope>NUCLEOTIDE SEQUENCE [LARGE SCALE GENOMIC DNA]</scope>
    <source>
        <strain evidence="1">F_SG_1</strain>
        <tissue evidence="1">Salivary glands</tissue>
    </source>
</reference>
<evidence type="ECO:0000313" key="1">
    <source>
        <dbReference type="EMBL" id="KAK8784013.1"/>
    </source>
</evidence>
<evidence type="ECO:0000313" key="2">
    <source>
        <dbReference type="Proteomes" id="UP001321473"/>
    </source>
</evidence>
<dbReference type="EMBL" id="JARKHS020004938">
    <property type="protein sequence ID" value="KAK8784013.1"/>
    <property type="molecule type" value="Genomic_DNA"/>
</dbReference>